<accession>A0A2G5VA64</accession>
<sequence length="148" mass="17272">MVSNPLVNFDDYFLKNVLPLVVVPYKELCEEPSFPEVVGIELKSRDGRRSATILQLREVLTVHLTEYLPVMVPLIEKEYSKLDVFIVFHEENQKVTLVDPTKLQKGPPSYKWEDITYLPFLSCRPYTVWGGDEQLRKLNMALNFKLLR</sequence>
<keyword evidence="2" id="KW-1185">Reference proteome</keyword>
<evidence type="ECO:0000313" key="1">
    <source>
        <dbReference type="EMBL" id="PIC48684.1"/>
    </source>
</evidence>
<organism evidence="1 2">
    <name type="scientific">Caenorhabditis nigoni</name>
    <dbReference type="NCBI Taxonomy" id="1611254"/>
    <lineage>
        <taxon>Eukaryota</taxon>
        <taxon>Metazoa</taxon>
        <taxon>Ecdysozoa</taxon>
        <taxon>Nematoda</taxon>
        <taxon>Chromadorea</taxon>
        <taxon>Rhabditida</taxon>
        <taxon>Rhabditina</taxon>
        <taxon>Rhabditomorpha</taxon>
        <taxon>Rhabditoidea</taxon>
        <taxon>Rhabditidae</taxon>
        <taxon>Peloderinae</taxon>
        <taxon>Caenorhabditis</taxon>
    </lineage>
</organism>
<evidence type="ECO:0000313" key="2">
    <source>
        <dbReference type="Proteomes" id="UP000230233"/>
    </source>
</evidence>
<dbReference type="AlphaFoldDB" id="A0A2G5VA64"/>
<dbReference type="Proteomes" id="UP000230233">
    <property type="component" value="Chromosome II"/>
</dbReference>
<dbReference type="EMBL" id="PDUG01000002">
    <property type="protein sequence ID" value="PIC48684.1"/>
    <property type="molecule type" value="Genomic_DNA"/>
</dbReference>
<dbReference type="OrthoDB" id="5061070at2759"/>
<gene>
    <name evidence="1" type="primary">Cnig_chr_II.g7574</name>
    <name evidence="1" type="ORF">B9Z55_007574</name>
</gene>
<protein>
    <submittedName>
        <fullName evidence="1">Uncharacterized protein</fullName>
    </submittedName>
</protein>
<name>A0A2G5VA64_9PELO</name>
<reference evidence="2" key="1">
    <citation type="submission" date="2017-10" db="EMBL/GenBank/DDBJ databases">
        <title>Rapid genome shrinkage in a self-fertile nematode reveals novel sperm competition proteins.</title>
        <authorList>
            <person name="Yin D."/>
            <person name="Schwarz E.M."/>
            <person name="Thomas C.G."/>
            <person name="Felde R.L."/>
            <person name="Korf I.F."/>
            <person name="Cutter A.D."/>
            <person name="Schartner C.M."/>
            <person name="Ralston E.J."/>
            <person name="Meyer B.J."/>
            <person name="Haag E.S."/>
        </authorList>
    </citation>
    <scope>NUCLEOTIDE SEQUENCE [LARGE SCALE GENOMIC DNA]</scope>
    <source>
        <strain evidence="2">JU1422</strain>
    </source>
</reference>
<proteinExistence type="predicted"/>
<comment type="caution">
    <text evidence="1">The sequence shown here is derived from an EMBL/GenBank/DDBJ whole genome shotgun (WGS) entry which is preliminary data.</text>
</comment>